<feature type="region of interest" description="Disordered" evidence="1">
    <location>
        <begin position="380"/>
        <end position="429"/>
    </location>
</feature>
<evidence type="ECO:0000256" key="1">
    <source>
        <dbReference type="SAM" id="MobiDB-lite"/>
    </source>
</evidence>
<keyword evidence="3" id="KW-1185">Reference proteome</keyword>
<organism evidence="2 3">
    <name type="scientific">Paratrimastix pyriformis</name>
    <dbReference type="NCBI Taxonomy" id="342808"/>
    <lineage>
        <taxon>Eukaryota</taxon>
        <taxon>Metamonada</taxon>
        <taxon>Preaxostyla</taxon>
        <taxon>Paratrimastigidae</taxon>
        <taxon>Paratrimastix</taxon>
    </lineage>
</organism>
<proteinExistence type="predicted"/>
<feature type="compositionally biased region" description="Low complexity" evidence="1">
    <location>
        <begin position="1"/>
        <end position="12"/>
    </location>
</feature>
<gene>
    <name evidence="2" type="ORF">PAPYR_1872</name>
</gene>
<reference evidence="2" key="1">
    <citation type="journal article" date="2022" name="bioRxiv">
        <title>Genomics of Preaxostyla Flagellates Illuminates Evolutionary Transitions and the Path Towards Mitochondrial Loss.</title>
        <authorList>
            <person name="Novak L.V.F."/>
            <person name="Treitli S.C."/>
            <person name="Pyrih J."/>
            <person name="Halakuc P."/>
            <person name="Pipaliya S.V."/>
            <person name="Vacek V."/>
            <person name="Brzon O."/>
            <person name="Soukal P."/>
            <person name="Eme L."/>
            <person name="Dacks J.B."/>
            <person name="Karnkowska A."/>
            <person name="Elias M."/>
            <person name="Hampl V."/>
        </authorList>
    </citation>
    <scope>NUCLEOTIDE SEQUENCE</scope>
    <source>
        <strain evidence="2">RCP-MX</strain>
    </source>
</reference>
<feature type="region of interest" description="Disordered" evidence="1">
    <location>
        <begin position="615"/>
        <end position="646"/>
    </location>
</feature>
<feature type="region of interest" description="Disordered" evidence="1">
    <location>
        <begin position="518"/>
        <end position="537"/>
    </location>
</feature>
<name>A0ABQ8UTK3_9EUKA</name>
<feature type="region of interest" description="Disordered" evidence="1">
    <location>
        <begin position="254"/>
        <end position="282"/>
    </location>
</feature>
<dbReference type="EMBL" id="JAPMOS010000006">
    <property type="protein sequence ID" value="KAJ4461736.1"/>
    <property type="molecule type" value="Genomic_DNA"/>
</dbReference>
<accession>A0ABQ8UTK3</accession>
<feature type="compositionally biased region" description="Low complexity" evidence="1">
    <location>
        <begin position="295"/>
        <end position="312"/>
    </location>
</feature>
<feature type="compositionally biased region" description="Low complexity" evidence="1">
    <location>
        <begin position="328"/>
        <end position="339"/>
    </location>
</feature>
<feature type="compositionally biased region" description="Low complexity" evidence="1">
    <location>
        <begin position="101"/>
        <end position="112"/>
    </location>
</feature>
<protein>
    <submittedName>
        <fullName evidence="2">Uncharacterized protein</fullName>
    </submittedName>
</protein>
<feature type="region of interest" description="Disordered" evidence="1">
    <location>
        <begin position="87"/>
        <end position="129"/>
    </location>
</feature>
<feature type="region of interest" description="Disordered" evidence="1">
    <location>
        <begin position="670"/>
        <end position="689"/>
    </location>
</feature>
<dbReference type="Proteomes" id="UP001141327">
    <property type="component" value="Unassembled WGS sequence"/>
</dbReference>
<feature type="region of interest" description="Disordered" evidence="1">
    <location>
        <begin position="295"/>
        <end position="347"/>
    </location>
</feature>
<evidence type="ECO:0000313" key="2">
    <source>
        <dbReference type="EMBL" id="KAJ4461736.1"/>
    </source>
</evidence>
<evidence type="ECO:0000313" key="3">
    <source>
        <dbReference type="Proteomes" id="UP001141327"/>
    </source>
</evidence>
<feature type="region of interest" description="Disordered" evidence="1">
    <location>
        <begin position="1"/>
        <end position="24"/>
    </location>
</feature>
<comment type="caution">
    <text evidence="2">The sequence shown here is derived from an EMBL/GenBank/DDBJ whole genome shotgun (WGS) entry which is preliminary data.</text>
</comment>
<feature type="compositionally biased region" description="Basic and acidic residues" evidence="1">
    <location>
        <begin position="615"/>
        <end position="630"/>
    </location>
</feature>
<sequence length="726" mass="77631">MAHLAGPSNASGPPGGLVSSFSTAALPDPVPEKTFGDLKDDVFNEFRRLVFANNPHIGTSNAHVLLSPPTRTPIASSSVFTFTTFGGTSTTPPVTPRGDMPTPVTPRRSPSTFHSQTTPPRPPLTSISSGVVSSTAISDRFRLLLRGPNSPPDPDPTLFLETRPQAFTHNQVPLAHRQSVEYQALNKFMLSCMLYFRSYMAILSAQEAATPRNPLVALLPKADGGPAVGNLLPSPPAQASHTLAPQPFYRPFFDPRPAPLTPRSAGRSVGRRVTRPGPPTFSTASILPAVAVAAGAPEGSPRGGLSPRRSLPPLRPIGHRPGGEGSATSSRSSSSVRTVPLPPEAADRPEDLLRSHLHMLGQAYFELLQVGLTLATDEAPRQRQDGSLGLSPRRPQPWLPLQGDDGLPGVVSPRRRQEPPSPRRGQVGSQLTVPRIGLQLLREQNLFFQNIQEYTVLLLGHLFSKARLPAIRNELCRVLRTDEFNQVQHTAQMRQHLEPQAWELPWAAYGRRLASGQSPVPSADIGAPHLSSLSPRRRDGPGLLKMCRFKSPLIGALFPAPLERFQNPDAVCPYAMSDRDLDRHAWAFASDLDRLCLADLKTACTAEMIRDRALDRQRREEEQRARRERIQSGGPPPARSASCASLASLAASTSSDGSASVRRVPSASRLASPGLGHAGGSIPGPATALPATALPATALPATALPATALPATALPGLTSADSEEAL</sequence>